<reference evidence="1" key="1">
    <citation type="submission" date="2021-06" db="EMBL/GenBank/DDBJ databases">
        <authorList>
            <person name="Kallberg Y."/>
            <person name="Tangrot J."/>
            <person name="Rosling A."/>
        </authorList>
    </citation>
    <scope>NUCLEOTIDE SEQUENCE</scope>
    <source>
        <strain evidence="1">MA461A</strain>
    </source>
</reference>
<feature type="non-terminal residue" evidence="1">
    <location>
        <position position="1"/>
    </location>
</feature>
<dbReference type="EMBL" id="CAJVQC010038204">
    <property type="protein sequence ID" value="CAG8765588.1"/>
    <property type="molecule type" value="Genomic_DNA"/>
</dbReference>
<sequence>THPIVVLQLTSAPTQNYQLMHVRSVSRDNLNQAPEVATSSAALSKFIRIIGE</sequence>
<gene>
    <name evidence="1" type="ORF">RPERSI_LOCUS15754</name>
</gene>
<protein>
    <submittedName>
        <fullName evidence="1">4258_t:CDS:1</fullName>
    </submittedName>
</protein>
<organism evidence="1 2">
    <name type="scientific">Racocetra persica</name>
    <dbReference type="NCBI Taxonomy" id="160502"/>
    <lineage>
        <taxon>Eukaryota</taxon>
        <taxon>Fungi</taxon>
        <taxon>Fungi incertae sedis</taxon>
        <taxon>Mucoromycota</taxon>
        <taxon>Glomeromycotina</taxon>
        <taxon>Glomeromycetes</taxon>
        <taxon>Diversisporales</taxon>
        <taxon>Gigasporaceae</taxon>
        <taxon>Racocetra</taxon>
    </lineage>
</organism>
<comment type="caution">
    <text evidence="1">The sequence shown here is derived from an EMBL/GenBank/DDBJ whole genome shotgun (WGS) entry which is preliminary data.</text>
</comment>
<name>A0ACA9QV54_9GLOM</name>
<keyword evidence="2" id="KW-1185">Reference proteome</keyword>
<accession>A0ACA9QV54</accession>
<evidence type="ECO:0000313" key="2">
    <source>
        <dbReference type="Proteomes" id="UP000789920"/>
    </source>
</evidence>
<proteinExistence type="predicted"/>
<feature type="non-terminal residue" evidence="1">
    <location>
        <position position="52"/>
    </location>
</feature>
<evidence type="ECO:0000313" key="1">
    <source>
        <dbReference type="EMBL" id="CAG8765588.1"/>
    </source>
</evidence>
<dbReference type="Proteomes" id="UP000789920">
    <property type="component" value="Unassembled WGS sequence"/>
</dbReference>